<proteinExistence type="predicted"/>
<dbReference type="OrthoDB" id="87967at2"/>
<accession>E3H867</accession>
<dbReference type="RefSeq" id="WP_013387965.1">
    <property type="nucleotide sequence ID" value="NC_014632.1"/>
</dbReference>
<dbReference type="STRING" id="572544.Ilyop_1518"/>
<organism evidence="1 2">
    <name type="scientific">Ilyobacter polytropus (strain ATCC 51220 / DSM 2926 / LMG 16218 / CuHBu1)</name>
    <dbReference type="NCBI Taxonomy" id="572544"/>
    <lineage>
        <taxon>Bacteria</taxon>
        <taxon>Fusobacteriati</taxon>
        <taxon>Fusobacteriota</taxon>
        <taxon>Fusobacteriia</taxon>
        <taxon>Fusobacteriales</taxon>
        <taxon>Fusobacteriaceae</taxon>
        <taxon>Ilyobacter</taxon>
    </lineage>
</organism>
<dbReference type="KEGG" id="ipo:Ilyop_1518"/>
<dbReference type="eggNOG" id="ENOG502ZBM2">
    <property type="taxonomic scope" value="Bacteria"/>
</dbReference>
<evidence type="ECO:0000313" key="1">
    <source>
        <dbReference type="EMBL" id="ADO83298.1"/>
    </source>
</evidence>
<sequence>MDILIDNKKINFEKKDFKTLGLVIEEVNRLLEKEGKMLYNIYVNGQLLAENNMVGGEKINVVEILTKSPKTIILEAISDMEIYIEKYFETIDLLDLEMEVENDLRMISVSFEVVAGLDWIYNILMSIKENTALDLLYEDFDEIIKDYEGCMNNISQAMESKDTYVLQEILEYEMSDLLMELKENIEGYYENILKEEMRDRKFA</sequence>
<evidence type="ECO:0000313" key="2">
    <source>
        <dbReference type="Proteomes" id="UP000006875"/>
    </source>
</evidence>
<reference evidence="1 2" key="1">
    <citation type="journal article" date="2010" name="Stand. Genomic Sci.">
        <title>Complete genome sequence of Ilyobacter polytropus type strain (CuHbu1).</title>
        <authorList>
            <person name="Sikorski J."/>
            <person name="Chertkov O."/>
            <person name="Lapidus A."/>
            <person name="Nolan M."/>
            <person name="Lucas S."/>
            <person name="Del Rio T.G."/>
            <person name="Tice H."/>
            <person name="Cheng J.F."/>
            <person name="Tapia R."/>
            <person name="Han C."/>
            <person name="Goodwin L."/>
            <person name="Pitluck S."/>
            <person name="Liolios K."/>
            <person name="Ivanova N."/>
            <person name="Mavromatis K."/>
            <person name="Mikhailova N."/>
            <person name="Pati A."/>
            <person name="Chen A."/>
            <person name="Palaniappan K."/>
            <person name="Land M."/>
            <person name="Hauser L."/>
            <person name="Chang Y.J."/>
            <person name="Jeffries C.D."/>
            <person name="Brambilla E."/>
            <person name="Yasawong M."/>
            <person name="Rohde M."/>
            <person name="Pukall R."/>
            <person name="Spring S."/>
            <person name="Goker M."/>
            <person name="Woyke T."/>
            <person name="Bristow J."/>
            <person name="Eisen J.A."/>
            <person name="Markowitz V."/>
            <person name="Hugenholtz P."/>
            <person name="Kyrpides N.C."/>
            <person name="Klenk H.P."/>
        </authorList>
    </citation>
    <scope>NUCLEOTIDE SEQUENCE [LARGE SCALE GENOMIC DNA]</scope>
    <source>
        <strain evidence="2">ATCC 51220 / DSM 2926 / LMG 16218 / CuHBu1</strain>
    </source>
</reference>
<dbReference type="Proteomes" id="UP000006875">
    <property type="component" value="Chromosome"/>
</dbReference>
<dbReference type="HOGENOM" id="CLU_1347277_0_0_0"/>
<protein>
    <recommendedName>
        <fullName evidence="3">Chemotaxis protein</fullName>
    </recommendedName>
</protein>
<evidence type="ECO:0008006" key="3">
    <source>
        <dbReference type="Google" id="ProtNLM"/>
    </source>
</evidence>
<dbReference type="EMBL" id="CP002281">
    <property type="protein sequence ID" value="ADO83298.1"/>
    <property type="molecule type" value="Genomic_DNA"/>
</dbReference>
<keyword evidence="2" id="KW-1185">Reference proteome</keyword>
<gene>
    <name evidence="1" type="ordered locus">Ilyop_1518</name>
</gene>
<name>E3H867_ILYPC</name>
<dbReference type="AlphaFoldDB" id="E3H867"/>